<dbReference type="Pfam" id="PF06666">
    <property type="entry name" value="DUF1173"/>
    <property type="match status" value="1"/>
</dbReference>
<name>A0ABU1VFG1_9BURK</name>
<evidence type="ECO:0008006" key="3">
    <source>
        <dbReference type="Google" id="ProtNLM"/>
    </source>
</evidence>
<dbReference type="RefSeq" id="WP_204734973.1">
    <property type="nucleotide sequence ID" value="NZ_JAVDWE010000012.1"/>
</dbReference>
<evidence type="ECO:0000313" key="2">
    <source>
        <dbReference type="Proteomes" id="UP001265550"/>
    </source>
</evidence>
<keyword evidence="2" id="KW-1185">Reference proteome</keyword>
<comment type="caution">
    <text evidence="1">The sequence shown here is derived from an EMBL/GenBank/DDBJ whole genome shotgun (WGS) entry which is preliminary data.</text>
</comment>
<dbReference type="Proteomes" id="UP001265550">
    <property type="component" value="Unassembled WGS sequence"/>
</dbReference>
<protein>
    <recommendedName>
        <fullName evidence="3">DUF1173 domain-containing protein</fullName>
    </recommendedName>
</protein>
<organism evidence="1 2">
    <name type="scientific">Hydrogenophaga laconesensis</name>
    <dbReference type="NCBI Taxonomy" id="1805971"/>
    <lineage>
        <taxon>Bacteria</taxon>
        <taxon>Pseudomonadati</taxon>
        <taxon>Pseudomonadota</taxon>
        <taxon>Betaproteobacteria</taxon>
        <taxon>Burkholderiales</taxon>
        <taxon>Comamonadaceae</taxon>
        <taxon>Hydrogenophaga</taxon>
    </lineage>
</organism>
<proteinExistence type="predicted"/>
<accession>A0ABU1VFG1</accession>
<dbReference type="EMBL" id="JAVDWE010000012">
    <property type="protein sequence ID" value="MDR7096204.1"/>
    <property type="molecule type" value="Genomic_DNA"/>
</dbReference>
<evidence type="ECO:0000313" key="1">
    <source>
        <dbReference type="EMBL" id="MDR7096204.1"/>
    </source>
</evidence>
<sequence>MEASAYGVSATGTVYVIGGQRFEVASRGFAEAIANAYAARQRPRCQCVPHGVEMYVARLAGPHGGYIVKRMPGTGSCHAYDCPSYEPLADLSGLGQVLGTAIREDPATGQTSLRLGFSLTKLPGRSQMPSAGGESESVCTDGTKLSLRGLLHYLWDQAELTKWHPGFTGKRTWGTVRRQLLSASEDKFARGDSLRSRLYIPETFFLEQCDAIIARRSAQWLQALSAPSKPQSLMLLIGEVKEIAPARYGFKVVVKHLPDQAFSIDQQLYRRLGRRFETELALWGSCDHMHMVIIATFSVSELGIPSIRELSPMLVSRQWLPIEDMLDGQLVDQLVIQGRTFIKSLRYNLPRARLDANAILMDCDGAPYPLRISQTAEDSPLECPTTGSVVTPEPLQTWVWLAHQGPMPSLPAKNLFRADSGLKVARHHPS</sequence>
<dbReference type="InterPro" id="IPR009553">
    <property type="entry name" value="DUF1173"/>
</dbReference>
<gene>
    <name evidence="1" type="ORF">J2X09_003959</name>
</gene>
<reference evidence="1 2" key="1">
    <citation type="submission" date="2023-07" db="EMBL/GenBank/DDBJ databases">
        <title>Sorghum-associated microbial communities from plants grown in Nebraska, USA.</title>
        <authorList>
            <person name="Schachtman D."/>
        </authorList>
    </citation>
    <scope>NUCLEOTIDE SEQUENCE [LARGE SCALE GENOMIC DNA]</scope>
    <source>
        <strain evidence="1 2">BE240</strain>
    </source>
</reference>